<organism evidence="1">
    <name type="scientific">marine metagenome</name>
    <dbReference type="NCBI Taxonomy" id="408172"/>
    <lineage>
        <taxon>unclassified sequences</taxon>
        <taxon>metagenomes</taxon>
        <taxon>ecological metagenomes</taxon>
    </lineage>
</organism>
<proteinExistence type="predicted"/>
<evidence type="ECO:0000313" key="1">
    <source>
        <dbReference type="EMBL" id="SVC30177.1"/>
    </source>
</evidence>
<dbReference type="AlphaFoldDB" id="A0A382L5B9"/>
<gene>
    <name evidence="1" type="ORF">METZ01_LOCUS283031</name>
</gene>
<protein>
    <submittedName>
        <fullName evidence="1">Uncharacterized protein</fullName>
    </submittedName>
</protein>
<accession>A0A382L5B9</accession>
<sequence length="35" mass="3709">MRPDDVLLTLGAGNIGRVARGLIETLNGWPTGTDE</sequence>
<reference evidence="1" key="1">
    <citation type="submission" date="2018-05" db="EMBL/GenBank/DDBJ databases">
        <authorList>
            <person name="Lanie J.A."/>
            <person name="Ng W.-L."/>
            <person name="Kazmierczak K.M."/>
            <person name="Andrzejewski T.M."/>
            <person name="Davidsen T.M."/>
            <person name="Wayne K.J."/>
            <person name="Tettelin H."/>
            <person name="Glass J.I."/>
            <person name="Rusch D."/>
            <person name="Podicherti R."/>
            <person name="Tsui H.-C.T."/>
            <person name="Winkler M.E."/>
        </authorList>
    </citation>
    <scope>NUCLEOTIDE SEQUENCE</scope>
</reference>
<name>A0A382L5B9_9ZZZZ</name>
<dbReference type="EMBL" id="UINC01083968">
    <property type="protein sequence ID" value="SVC30177.1"/>
    <property type="molecule type" value="Genomic_DNA"/>
</dbReference>